<dbReference type="Gene3D" id="3.40.190.290">
    <property type="match status" value="1"/>
</dbReference>
<keyword evidence="2" id="KW-0805">Transcription regulation</keyword>
<dbReference type="InterPro" id="IPR036388">
    <property type="entry name" value="WH-like_DNA-bd_sf"/>
</dbReference>
<keyword evidence="7" id="KW-1185">Reference proteome</keyword>
<evidence type="ECO:0000256" key="2">
    <source>
        <dbReference type="ARBA" id="ARBA00023015"/>
    </source>
</evidence>
<organism evidence="6 7">
    <name type="scientific">Wansuia hejianensis</name>
    <dbReference type="NCBI Taxonomy" id="2763667"/>
    <lineage>
        <taxon>Bacteria</taxon>
        <taxon>Bacillati</taxon>
        <taxon>Bacillota</taxon>
        <taxon>Clostridia</taxon>
        <taxon>Lachnospirales</taxon>
        <taxon>Lachnospiraceae</taxon>
        <taxon>Wansuia</taxon>
    </lineage>
</organism>
<dbReference type="InterPro" id="IPR050950">
    <property type="entry name" value="HTH-type_LysR_regulators"/>
</dbReference>
<evidence type="ECO:0000256" key="1">
    <source>
        <dbReference type="ARBA" id="ARBA00009437"/>
    </source>
</evidence>
<dbReference type="SUPFAM" id="SSF53850">
    <property type="entry name" value="Periplasmic binding protein-like II"/>
    <property type="match status" value="1"/>
</dbReference>
<accession>A0A7G9GDG5</accession>
<feature type="domain" description="HTH lysR-type" evidence="5">
    <location>
        <begin position="9"/>
        <end position="66"/>
    </location>
</feature>
<protein>
    <submittedName>
        <fullName evidence="6">LysR family transcriptional regulator</fullName>
    </submittedName>
</protein>
<name>A0A7G9GDG5_9FIRM</name>
<dbReference type="InterPro" id="IPR036390">
    <property type="entry name" value="WH_DNA-bd_sf"/>
</dbReference>
<comment type="similarity">
    <text evidence="1">Belongs to the LysR transcriptional regulatory family.</text>
</comment>
<gene>
    <name evidence="6" type="ORF">H9Q79_00570</name>
</gene>
<dbReference type="Proteomes" id="UP000515860">
    <property type="component" value="Chromosome"/>
</dbReference>
<dbReference type="CDD" id="cd05466">
    <property type="entry name" value="PBP2_LTTR_substrate"/>
    <property type="match status" value="1"/>
</dbReference>
<dbReference type="PANTHER" id="PTHR30419">
    <property type="entry name" value="HTH-TYPE TRANSCRIPTIONAL REGULATOR YBHD"/>
    <property type="match status" value="1"/>
</dbReference>
<dbReference type="SUPFAM" id="SSF46785">
    <property type="entry name" value="Winged helix' DNA-binding domain"/>
    <property type="match status" value="1"/>
</dbReference>
<proteinExistence type="inferred from homology"/>
<evidence type="ECO:0000256" key="4">
    <source>
        <dbReference type="ARBA" id="ARBA00023163"/>
    </source>
</evidence>
<dbReference type="PROSITE" id="PS50931">
    <property type="entry name" value="HTH_LYSR"/>
    <property type="match status" value="1"/>
</dbReference>
<evidence type="ECO:0000313" key="7">
    <source>
        <dbReference type="Proteomes" id="UP000515860"/>
    </source>
</evidence>
<dbReference type="GO" id="GO:0003700">
    <property type="term" value="F:DNA-binding transcription factor activity"/>
    <property type="evidence" value="ECO:0007669"/>
    <property type="project" value="InterPro"/>
</dbReference>
<dbReference type="PANTHER" id="PTHR30419:SF30">
    <property type="entry name" value="LYSR FAMILY TRANSCRIPTIONAL REGULATOR"/>
    <property type="match status" value="1"/>
</dbReference>
<dbReference type="InterPro" id="IPR000847">
    <property type="entry name" value="LysR_HTH_N"/>
</dbReference>
<dbReference type="AlphaFoldDB" id="A0A7G9GDG5"/>
<sequence length="311" mass="35750">MRYNEYLNFSLYQIKEFLALCEHLNYTKAAKECFVTQSTLSRNIQSMENTLGIQLFVRNTVKVTPTPAGRNLYEKLKTIFEQYEDAIMGAYKIQEGKSHPITIGINDGMDIMPELLPFIREFMQVHPDFEINVFRDFNYSLTQKMEAHECDIILDFEGIGKKHSFIEAIPLLRGPLMLYFLKTNPLSRKSCLTLEDLASQQLLVRSPSRGSDQVDFSRNLYAPLGIEPNISIYVDNASDLALNIQQDNQAILADGFFIGRNCPYLDSRIVAGTESVIYIKWIGTKDEISDTQLFIRDLLEYFSDMKLTENL</sequence>
<dbReference type="Gene3D" id="1.10.10.10">
    <property type="entry name" value="Winged helix-like DNA-binding domain superfamily/Winged helix DNA-binding domain"/>
    <property type="match status" value="1"/>
</dbReference>
<evidence type="ECO:0000259" key="5">
    <source>
        <dbReference type="PROSITE" id="PS50931"/>
    </source>
</evidence>
<dbReference type="RefSeq" id="WP_118645456.1">
    <property type="nucleotide sequence ID" value="NZ_CP060635.1"/>
</dbReference>
<dbReference type="Pfam" id="PF00126">
    <property type="entry name" value="HTH_1"/>
    <property type="match status" value="1"/>
</dbReference>
<dbReference type="EMBL" id="CP060635">
    <property type="protein sequence ID" value="QNM08847.1"/>
    <property type="molecule type" value="Genomic_DNA"/>
</dbReference>
<keyword evidence="4" id="KW-0804">Transcription</keyword>
<dbReference type="PRINTS" id="PR00039">
    <property type="entry name" value="HTHLYSR"/>
</dbReference>
<dbReference type="GO" id="GO:0003677">
    <property type="term" value="F:DNA binding"/>
    <property type="evidence" value="ECO:0007669"/>
    <property type="project" value="UniProtKB-KW"/>
</dbReference>
<dbReference type="GO" id="GO:0005829">
    <property type="term" value="C:cytosol"/>
    <property type="evidence" value="ECO:0007669"/>
    <property type="project" value="TreeGrafter"/>
</dbReference>
<dbReference type="KEGG" id="whj:H9Q79_00570"/>
<keyword evidence="3" id="KW-0238">DNA-binding</keyword>
<dbReference type="Pfam" id="PF03466">
    <property type="entry name" value="LysR_substrate"/>
    <property type="match status" value="1"/>
</dbReference>
<evidence type="ECO:0000256" key="3">
    <source>
        <dbReference type="ARBA" id="ARBA00023125"/>
    </source>
</evidence>
<reference evidence="6 7" key="1">
    <citation type="submission" date="2020-08" db="EMBL/GenBank/DDBJ databases">
        <authorList>
            <person name="Liu C."/>
            <person name="Sun Q."/>
        </authorList>
    </citation>
    <scope>NUCLEOTIDE SEQUENCE [LARGE SCALE GENOMIC DNA]</scope>
    <source>
        <strain evidence="6 7">NSJ-29</strain>
    </source>
</reference>
<dbReference type="InterPro" id="IPR005119">
    <property type="entry name" value="LysR_subst-bd"/>
</dbReference>
<dbReference type="FunFam" id="1.10.10.10:FF:000001">
    <property type="entry name" value="LysR family transcriptional regulator"/>
    <property type="match status" value="1"/>
</dbReference>
<evidence type="ECO:0000313" key="6">
    <source>
        <dbReference type="EMBL" id="QNM08847.1"/>
    </source>
</evidence>